<accession>A0ABR0B7W7</accession>
<evidence type="ECO:0000313" key="3">
    <source>
        <dbReference type="Proteomes" id="UP001234178"/>
    </source>
</evidence>
<comment type="caution">
    <text evidence="2">The sequence shown here is derived from an EMBL/GenBank/DDBJ whole genome shotgun (WGS) entry which is preliminary data.</text>
</comment>
<sequence length="77" mass="8313">MWSGFSRSLIVPPAPVFTTTGGQPEESSGDHSPQAHADNREQEPPPEAEMTIPRPAVPLVEEEGGGPWRLARIRAAK</sequence>
<reference evidence="2 3" key="1">
    <citation type="journal article" date="2023" name="Nucleic Acids Res.">
        <title>The hologenome of Daphnia magna reveals possible DNA methylation and microbiome-mediated evolution of the host genome.</title>
        <authorList>
            <person name="Chaturvedi A."/>
            <person name="Li X."/>
            <person name="Dhandapani V."/>
            <person name="Marshall H."/>
            <person name="Kissane S."/>
            <person name="Cuenca-Cambronero M."/>
            <person name="Asole G."/>
            <person name="Calvet F."/>
            <person name="Ruiz-Romero M."/>
            <person name="Marangio P."/>
            <person name="Guigo R."/>
            <person name="Rago D."/>
            <person name="Mirbahai L."/>
            <person name="Eastwood N."/>
            <person name="Colbourne J.K."/>
            <person name="Zhou J."/>
            <person name="Mallon E."/>
            <person name="Orsini L."/>
        </authorList>
    </citation>
    <scope>NUCLEOTIDE SEQUENCE [LARGE SCALE GENOMIC DNA]</scope>
    <source>
        <strain evidence="2">LRV0_1</strain>
    </source>
</reference>
<feature type="compositionally biased region" description="Polar residues" evidence="1">
    <location>
        <begin position="17"/>
        <end position="26"/>
    </location>
</feature>
<dbReference type="EMBL" id="JAOYFB010000040">
    <property type="protein sequence ID" value="KAK4037783.1"/>
    <property type="molecule type" value="Genomic_DNA"/>
</dbReference>
<dbReference type="Proteomes" id="UP001234178">
    <property type="component" value="Unassembled WGS sequence"/>
</dbReference>
<evidence type="ECO:0000313" key="2">
    <source>
        <dbReference type="EMBL" id="KAK4037783.1"/>
    </source>
</evidence>
<name>A0ABR0B7W7_9CRUS</name>
<gene>
    <name evidence="2" type="ORF">OUZ56_029812</name>
</gene>
<proteinExistence type="predicted"/>
<organism evidence="2 3">
    <name type="scientific">Daphnia magna</name>
    <dbReference type="NCBI Taxonomy" id="35525"/>
    <lineage>
        <taxon>Eukaryota</taxon>
        <taxon>Metazoa</taxon>
        <taxon>Ecdysozoa</taxon>
        <taxon>Arthropoda</taxon>
        <taxon>Crustacea</taxon>
        <taxon>Branchiopoda</taxon>
        <taxon>Diplostraca</taxon>
        <taxon>Cladocera</taxon>
        <taxon>Anomopoda</taxon>
        <taxon>Daphniidae</taxon>
        <taxon>Daphnia</taxon>
    </lineage>
</organism>
<protein>
    <submittedName>
        <fullName evidence="2">Uncharacterized protein</fullName>
    </submittedName>
</protein>
<evidence type="ECO:0000256" key="1">
    <source>
        <dbReference type="SAM" id="MobiDB-lite"/>
    </source>
</evidence>
<feature type="region of interest" description="Disordered" evidence="1">
    <location>
        <begin position="1"/>
        <end position="77"/>
    </location>
</feature>
<keyword evidence="3" id="KW-1185">Reference proteome</keyword>